<dbReference type="EMBL" id="UOEK01000084">
    <property type="protein sequence ID" value="VAV95859.1"/>
    <property type="molecule type" value="Genomic_DNA"/>
</dbReference>
<keyword evidence="7 9" id="KW-0456">Lyase</keyword>
<dbReference type="AlphaFoldDB" id="A0A3B0RV59"/>
<evidence type="ECO:0000313" key="9">
    <source>
        <dbReference type="EMBL" id="VAV95859.1"/>
    </source>
</evidence>
<dbReference type="Pfam" id="PF00291">
    <property type="entry name" value="PALP"/>
    <property type="match status" value="1"/>
</dbReference>
<proteinExistence type="inferred from homology"/>
<dbReference type="GO" id="GO:0003941">
    <property type="term" value="F:L-serine ammonia-lyase activity"/>
    <property type="evidence" value="ECO:0007669"/>
    <property type="project" value="TreeGrafter"/>
</dbReference>
<dbReference type="UniPathway" id="UPA00047">
    <property type="reaction ID" value="UER00054"/>
</dbReference>
<dbReference type="SUPFAM" id="SSF53686">
    <property type="entry name" value="Tryptophan synthase beta subunit-like PLP-dependent enzymes"/>
    <property type="match status" value="1"/>
</dbReference>
<evidence type="ECO:0000256" key="5">
    <source>
        <dbReference type="ARBA" id="ARBA00022624"/>
    </source>
</evidence>
<comment type="pathway">
    <text evidence="2">Amino-acid biosynthesis; L-isoleucine biosynthesis; 2-oxobutanoate from L-threonine: step 1/1.</text>
</comment>
<dbReference type="InterPro" id="IPR005789">
    <property type="entry name" value="Thr_deHydtase_catblc"/>
</dbReference>
<comment type="cofactor">
    <cofactor evidence="1">
        <name>pyridoxal 5'-phosphate</name>
        <dbReference type="ChEBI" id="CHEBI:597326"/>
    </cofactor>
</comment>
<keyword evidence="6" id="KW-0663">Pyridoxal phosphate</keyword>
<keyword evidence="5" id="KW-0412">Isoleucine biosynthesis</keyword>
<dbReference type="GO" id="GO:0030170">
    <property type="term" value="F:pyridoxal phosphate binding"/>
    <property type="evidence" value="ECO:0007669"/>
    <property type="project" value="InterPro"/>
</dbReference>
<dbReference type="InterPro" id="IPR050147">
    <property type="entry name" value="Ser/Thr_Dehydratase"/>
</dbReference>
<dbReference type="GO" id="GO:0006567">
    <property type="term" value="P:L-threonine catabolic process"/>
    <property type="evidence" value="ECO:0007669"/>
    <property type="project" value="InterPro"/>
</dbReference>
<dbReference type="FunFam" id="3.40.50.1100:FF:000007">
    <property type="entry name" value="L-threonine dehydratase catabolic TdcB"/>
    <property type="match status" value="1"/>
</dbReference>
<dbReference type="Gene3D" id="3.40.50.1100">
    <property type="match status" value="2"/>
</dbReference>
<keyword evidence="5" id="KW-0028">Amino-acid biosynthesis</keyword>
<organism evidence="9">
    <name type="scientific">hydrothermal vent metagenome</name>
    <dbReference type="NCBI Taxonomy" id="652676"/>
    <lineage>
        <taxon>unclassified sequences</taxon>
        <taxon>metagenomes</taxon>
        <taxon>ecological metagenomes</taxon>
    </lineage>
</organism>
<evidence type="ECO:0000256" key="6">
    <source>
        <dbReference type="ARBA" id="ARBA00022898"/>
    </source>
</evidence>
<sequence>MIEPLQLEEIVAARERGASVVLTTPVLPSTSFAKVAGRDVILKAENLQRTGSFKIRGAMNALATLEAAQAKRGVVAASAGNHAQGVALAAQTLDIPATVFMPLGAAIPKINATEAYGATVVLAGDNLGEAVDHALAFEAEHGAQFIHPYDNRAIIAGQGSLGLEVLEQVPEMATLVAPIGGGGLISGVATAVKALRPDITIVGVQSEAVPTYVESRRLGKPTAVEPKPTVADGIACHLPSALAFDCIERWVDDIVTVDDVAATKAVTLLLERAKYLVEPSGAVVVAALLDGKVRTADGPVVLILSGGNIDLLLVDQLVRHGQEARGRFASVTSWVPDTPGQLARMLDTIGAAGANILSVEHHREGSGLPLGMVQIQLTFATRSWTHVDEIVDALESVGVTIKVRPTR</sequence>
<dbReference type="InterPro" id="IPR001926">
    <property type="entry name" value="TrpB-like_PALP"/>
</dbReference>
<evidence type="ECO:0000256" key="4">
    <source>
        <dbReference type="ARBA" id="ARBA00012096"/>
    </source>
</evidence>
<protein>
    <recommendedName>
        <fullName evidence="4">threonine ammonia-lyase</fullName>
        <ecNumber evidence="4">4.3.1.19</ecNumber>
    </recommendedName>
</protein>
<evidence type="ECO:0000256" key="3">
    <source>
        <dbReference type="ARBA" id="ARBA00010869"/>
    </source>
</evidence>
<dbReference type="PANTHER" id="PTHR48078:SF6">
    <property type="entry name" value="L-THREONINE DEHYDRATASE CATABOLIC TDCB"/>
    <property type="match status" value="1"/>
</dbReference>
<dbReference type="NCBIfam" id="TIGR01127">
    <property type="entry name" value="ilvA_1Cterm"/>
    <property type="match status" value="1"/>
</dbReference>
<evidence type="ECO:0000256" key="2">
    <source>
        <dbReference type="ARBA" id="ARBA00004810"/>
    </source>
</evidence>
<accession>A0A3B0RV59</accession>
<dbReference type="InterPro" id="IPR045865">
    <property type="entry name" value="ACT-like_dom_sf"/>
</dbReference>
<dbReference type="GO" id="GO:0009097">
    <property type="term" value="P:isoleucine biosynthetic process"/>
    <property type="evidence" value="ECO:0007669"/>
    <property type="project" value="UniProtKB-UniPathway"/>
</dbReference>
<comment type="similarity">
    <text evidence="3">Belongs to the serine/threonine dehydratase family.</text>
</comment>
<evidence type="ECO:0000256" key="7">
    <source>
        <dbReference type="ARBA" id="ARBA00023239"/>
    </source>
</evidence>
<dbReference type="CDD" id="cd01562">
    <property type="entry name" value="Thr-dehyd"/>
    <property type="match status" value="1"/>
</dbReference>
<dbReference type="GO" id="GO:0006565">
    <property type="term" value="P:L-serine catabolic process"/>
    <property type="evidence" value="ECO:0007669"/>
    <property type="project" value="TreeGrafter"/>
</dbReference>
<name>A0A3B0RV59_9ZZZZ</name>
<dbReference type="InterPro" id="IPR036052">
    <property type="entry name" value="TrpB-like_PALP_sf"/>
</dbReference>
<dbReference type="InterPro" id="IPR000634">
    <property type="entry name" value="Ser/Thr_deHydtase_PyrdxlP-BS"/>
</dbReference>
<reference evidence="9" key="1">
    <citation type="submission" date="2018-06" db="EMBL/GenBank/DDBJ databases">
        <authorList>
            <person name="Zhirakovskaya E."/>
        </authorList>
    </citation>
    <scope>NUCLEOTIDE SEQUENCE</scope>
</reference>
<evidence type="ECO:0000259" key="8">
    <source>
        <dbReference type="PROSITE" id="PS51671"/>
    </source>
</evidence>
<evidence type="ECO:0000256" key="1">
    <source>
        <dbReference type="ARBA" id="ARBA00001933"/>
    </source>
</evidence>
<dbReference type="GO" id="GO:0004794">
    <property type="term" value="F:threonine deaminase activity"/>
    <property type="evidence" value="ECO:0007669"/>
    <property type="project" value="UniProtKB-EC"/>
</dbReference>
<dbReference type="InterPro" id="IPR002912">
    <property type="entry name" value="ACT_dom"/>
</dbReference>
<dbReference type="EC" id="4.3.1.19" evidence="4"/>
<dbReference type="PANTHER" id="PTHR48078">
    <property type="entry name" value="THREONINE DEHYDRATASE, MITOCHONDRIAL-RELATED"/>
    <property type="match status" value="1"/>
</dbReference>
<dbReference type="PROSITE" id="PS00165">
    <property type="entry name" value="DEHYDRATASE_SER_THR"/>
    <property type="match status" value="1"/>
</dbReference>
<feature type="domain" description="ACT" evidence="8">
    <location>
        <begin position="330"/>
        <end position="407"/>
    </location>
</feature>
<dbReference type="SUPFAM" id="SSF55021">
    <property type="entry name" value="ACT-like"/>
    <property type="match status" value="1"/>
</dbReference>
<dbReference type="CDD" id="cd04886">
    <property type="entry name" value="ACT_ThrD-II-like"/>
    <property type="match status" value="1"/>
</dbReference>
<gene>
    <name evidence="9" type="ORF">MNBD_ACTINO02-3178</name>
</gene>
<dbReference type="InterPro" id="IPR044561">
    <property type="entry name" value="ACT_ThrD-II-like"/>
</dbReference>
<dbReference type="PROSITE" id="PS51671">
    <property type="entry name" value="ACT"/>
    <property type="match status" value="1"/>
</dbReference>
<keyword evidence="5" id="KW-0100">Branched-chain amino acid biosynthesis</keyword>